<sequence>MCHDPVQTQAGGMKIRFEPVIGVILIVGGAGLWLFARDTEIFWFRGGALGVVLMIVGALDLLNSRRTATRS</sequence>
<keyword evidence="1" id="KW-0812">Transmembrane</keyword>
<accession>A0A1G8GX34</accession>
<dbReference type="EMBL" id="FNDN01000004">
    <property type="protein sequence ID" value="SDH98953.1"/>
    <property type="molecule type" value="Genomic_DNA"/>
</dbReference>
<keyword evidence="3" id="KW-1185">Reference proteome</keyword>
<proteinExistence type="predicted"/>
<evidence type="ECO:0000313" key="3">
    <source>
        <dbReference type="Proteomes" id="UP000183263"/>
    </source>
</evidence>
<evidence type="ECO:0000313" key="2">
    <source>
        <dbReference type="EMBL" id="SDH98953.1"/>
    </source>
</evidence>
<keyword evidence="1" id="KW-1133">Transmembrane helix</keyword>
<dbReference type="Proteomes" id="UP000183263">
    <property type="component" value="Unassembled WGS sequence"/>
</dbReference>
<feature type="transmembrane region" description="Helical" evidence="1">
    <location>
        <begin position="20"/>
        <end position="36"/>
    </location>
</feature>
<protein>
    <submittedName>
        <fullName evidence="2">Uncharacterized protein</fullName>
    </submittedName>
</protein>
<gene>
    <name evidence="2" type="ORF">SAMN05444695_104233</name>
</gene>
<evidence type="ECO:0000256" key="1">
    <source>
        <dbReference type="SAM" id="Phobius"/>
    </source>
</evidence>
<reference evidence="2 3" key="1">
    <citation type="submission" date="2016-10" db="EMBL/GenBank/DDBJ databases">
        <authorList>
            <person name="de Groot N.N."/>
        </authorList>
    </citation>
    <scope>NUCLEOTIDE SEQUENCE [LARGE SCALE GENOMIC DNA]</scope>
    <source>
        <strain evidence="2 3">DSM 44892</strain>
    </source>
</reference>
<keyword evidence="1" id="KW-0472">Membrane</keyword>
<organism evidence="2 3">
    <name type="scientific">Rhodococcus triatomae</name>
    <dbReference type="NCBI Taxonomy" id="300028"/>
    <lineage>
        <taxon>Bacteria</taxon>
        <taxon>Bacillati</taxon>
        <taxon>Actinomycetota</taxon>
        <taxon>Actinomycetes</taxon>
        <taxon>Mycobacteriales</taxon>
        <taxon>Nocardiaceae</taxon>
        <taxon>Rhodococcus</taxon>
    </lineage>
</organism>
<name>A0A1G8GX34_9NOCA</name>
<dbReference type="AlphaFoldDB" id="A0A1G8GX34"/>
<feature type="transmembrane region" description="Helical" evidence="1">
    <location>
        <begin position="42"/>
        <end position="62"/>
    </location>
</feature>